<dbReference type="AlphaFoldDB" id="A0A412VXM4"/>
<reference evidence="1 2" key="1">
    <citation type="submission" date="2018-08" db="EMBL/GenBank/DDBJ databases">
        <title>A genome reference for cultivated species of the human gut microbiota.</title>
        <authorList>
            <person name="Zou Y."/>
            <person name="Xue W."/>
            <person name="Luo G."/>
        </authorList>
    </citation>
    <scope>NUCLEOTIDE SEQUENCE [LARGE SCALE GENOMIC DNA]</scope>
    <source>
        <strain evidence="1 2">AF14-7</strain>
    </source>
</reference>
<feature type="non-terminal residue" evidence="1">
    <location>
        <position position="168"/>
    </location>
</feature>
<evidence type="ECO:0000313" key="2">
    <source>
        <dbReference type="Proteomes" id="UP000283369"/>
    </source>
</evidence>
<dbReference type="EMBL" id="QRYV01000023">
    <property type="protein sequence ID" value="RGV14582.1"/>
    <property type="molecule type" value="Genomic_DNA"/>
</dbReference>
<name>A0A412VXM4_9BACE</name>
<accession>A0A412VXM4</accession>
<proteinExistence type="predicted"/>
<organism evidence="1 2">
    <name type="scientific">Bacteroides xylanisolvens</name>
    <dbReference type="NCBI Taxonomy" id="371601"/>
    <lineage>
        <taxon>Bacteria</taxon>
        <taxon>Pseudomonadati</taxon>
        <taxon>Bacteroidota</taxon>
        <taxon>Bacteroidia</taxon>
        <taxon>Bacteroidales</taxon>
        <taxon>Bacteroidaceae</taxon>
        <taxon>Bacteroides</taxon>
    </lineage>
</organism>
<comment type="caution">
    <text evidence="1">The sequence shown here is derived from an EMBL/GenBank/DDBJ whole genome shotgun (WGS) entry which is preliminary data.</text>
</comment>
<dbReference type="Proteomes" id="UP000283369">
    <property type="component" value="Unassembled WGS sequence"/>
</dbReference>
<protein>
    <submittedName>
        <fullName evidence="1">Uncharacterized protein</fullName>
    </submittedName>
</protein>
<gene>
    <name evidence="1" type="ORF">DWW25_10960</name>
</gene>
<evidence type="ECO:0000313" key="1">
    <source>
        <dbReference type="EMBL" id="RGV14582.1"/>
    </source>
</evidence>
<sequence length="168" mass="19811">MKFNYCFLKKRFLLLLIALGIGSVLYANNELKLLTDSLRRVIDEKHVFVKEKEDRINRIKCMLRSPGLTLEGEYRINLRLYNEYKKFHIDSAIHYVDRNIEISRQLNRPYFTNQSSLHLSLLYSMCGRFREAEIILKSIKTSELPRDLLINLKSATKLFSVLLASKRP</sequence>